<protein>
    <submittedName>
        <fullName evidence="3">DnaJ domain-containing protein</fullName>
    </submittedName>
</protein>
<dbReference type="InterPro" id="IPR008971">
    <property type="entry name" value="HSP40/DnaJ_pept-bd"/>
</dbReference>
<sequence>MEYHDYYKTLGVSRDASQDEIKKQYRRLARKYHPDVSKEGDAEQRFKEVAEAYEVLKDPEKRQSYDQLGANWKAGEEFRPPPGWESAFHGREANFGGPGGFSDFFGSVFGGGMSGGMGGGHVRNHPGADQTMRISIRLEESYEGSRRTIQIPEINPNGEIGTARRKLEIRIPKGIQEGQKIRLGKQGQASLSGGPRGDLLLQVQFQKDQQLRASGSDILMNLVITPWEAALGERITVPTLGGDVELKIGAGTQSGQKMRLKGRGLPGTPPGDQTLTIQIHTPPAENQEIEQLYNELRDKSEFNPRTQQR</sequence>
<dbReference type="GO" id="GO:0005737">
    <property type="term" value="C:cytoplasm"/>
    <property type="evidence" value="ECO:0007669"/>
    <property type="project" value="TreeGrafter"/>
</dbReference>
<dbReference type="CDD" id="cd06257">
    <property type="entry name" value="DnaJ"/>
    <property type="match status" value="1"/>
</dbReference>
<dbReference type="SUPFAM" id="SSF49493">
    <property type="entry name" value="HSP40/DnaJ peptide-binding domain"/>
    <property type="match status" value="2"/>
</dbReference>
<dbReference type="PROSITE" id="PS50076">
    <property type="entry name" value="DNAJ_2"/>
    <property type="match status" value="1"/>
</dbReference>
<dbReference type="PANTHER" id="PTHR43096:SF52">
    <property type="entry name" value="DNAJ HOMOLOG 1, MITOCHONDRIAL-RELATED"/>
    <property type="match status" value="1"/>
</dbReference>
<dbReference type="SMART" id="SM00271">
    <property type="entry name" value="DnaJ"/>
    <property type="match status" value="1"/>
</dbReference>
<dbReference type="InterPro" id="IPR001623">
    <property type="entry name" value="DnaJ_domain"/>
</dbReference>
<dbReference type="PRINTS" id="PR00625">
    <property type="entry name" value="JDOMAIN"/>
</dbReference>
<dbReference type="InterPro" id="IPR002939">
    <property type="entry name" value="DnaJ_C"/>
</dbReference>
<keyword evidence="1" id="KW-0143">Chaperone</keyword>
<organism evidence="3 4">
    <name type="scientific">Candidatus Thiopontia autotrophica</name>
    <dbReference type="NCBI Taxonomy" id="2841688"/>
    <lineage>
        <taxon>Bacteria</taxon>
        <taxon>Pseudomonadati</taxon>
        <taxon>Pseudomonadota</taxon>
        <taxon>Gammaproteobacteria</taxon>
        <taxon>Candidatus Thiopontia</taxon>
    </lineage>
</organism>
<dbReference type="AlphaFoldDB" id="A0A8J6P4G9"/>
<dbReference type="Pfam" id="PF01556">
    <property type="entry name" value="DnaJ_C"/>
    <property type="match status" value="1"/>
</dbReference>
<dbReference type="CDD" id="cd10747">
    <property type="entry name" value="DnaJ_C"/>
    <property type="match status" value="1"/>
</dbReference>
<feature type="domain" description="J" evidence="2">
    <location>
        <begin position="5"/>
        <end position="69"/>
    </location>
</feature>
<dbReference type="EMBL" id="JACNFK010000022">
    <property type="protein sequence ID" value="MBC8519365.1"/>
    <property type="molecule type" value="Genomic_DNA"/>
</dbReference>
<evidence type="ECO:0000313" key="4">
    <source>
        <dbReference type="Proteomes" id="UP000654401"/>
    </source>
</evidence>
<dbReference type="SUPFAM" id="SSF46565">
    <property type="entry name" value="Chaperone J-domain"/>
    <property type="match status" value="1"/>
</dbReference>
<evidence type="ECO:0000313" key="3">
    <source>
        <dbReference type="EMBL" id="MBC8519365.1"/>
    </source>
</evidence>
<dbReference type="GO" id="GO:0042026">
    <property type="term" value="P:protein refolding"/>
    <property type="evidence" value="ECO:0007669"/>
    <property type="project" value="TreeGrafter"/>
</dbReference>
<name>A0A8J6P4G9_9GAMM</name>
<comment type="caution">
    <text evidence="3">The sequence shown here is derived from an EMBL/GenBank/DDBJ whole genome shotgun (WGS) entry which is preliminary data.</text>
</comment>
<dbReference type="Pfam" id="PF00226">
    <property type="entry name" value="DnaJ"/>
    <property type="match status" value="1"/>
</dbReference>
<evidence type="ECO:0000259" key="2">
    <source>
        <dbReference type="PROSITE" id="PS50076"/>
    </source>
</evidence>
<dbReference type="Gene3D" id="2.60.260.20">
    <property type="entry name" value="Urease metallochaperone UreE, N-terminal domain"/>
    <property type="match status" value="2"/>
</dbReference>
<dbReference type="GO" id="GO:0051082">
    <property type="term" value="F:unfolded protein binding"/>
    <property type="evidence" value="ECO:0007669"/>
    <property type="project" value="InterPro"/>
</dbReference>
<gene>
    <name evidence="3" type="ORF">H8D24_03025</name>
</gene>
<proteinExistence type="predicted"/>
<accession>A0A8J6P4G9</accession>
<dbReference type="Gene3D" id="1.10.287.110">
    <property type="entry name" value="DnaJ domain"/>
    <property type="match status" value="1"/>
</dbReference>
<dbReference type="PANTHER" id="PTHR43096">
    <property type="entry name" value="DNAJ HOMOLOG 1, MITOCHONDRIAL-RELATED"/>
    <property type="match status" value="1"/>
</dbReference>
<dbReference type="PROSITE" id="PS00636">
    <property type="entry name" value="DNAJ_1"/>
    <property type="match status" value="1"/>
</dbReference>
<evidence type="ECO:0000256" key="1">
    <source>
        <dbReference type="ARBA" id="ARBA00023186"/>
    </source>
</evidence>
<dbReference type="InterPro" id="IPR018253">
    <property type="entry name" value="DnaJ_domain_CS"/>
</dbReference>
<dbReference type="Proteomes" id="UP000654401">
    <property type="component" value="Unassembled WGS sequence"/>
</dbReference>
<reference evidence="3 4" key="1">
    <citation type="submission" date="2020-08" db="EMBL/GenBank/DDBJ databases">
        <title>Bridging the membrane lipid divide: bacteria of the FCB group superphylum have the potential to synthesize archaeal ether lipids.</title>
        <authorList>
            <person name="Villanueva L."/>
            <person name="Von Meijenfeldt F.A.B."/>
            <person name="Westbye A.B."/>
            <person name="Yadav S."/>
            <person name="Hopmans E.C."/>
            <person name="Dutilh B.E."/>
            <person name="Sinninghe Damste J.S."/>
        </authorList>
    </citation>
    <scope>NUCLEOTIDE SEQUENCE [LARGE SCALE GENOMIC DNA]</scope>
    <source>
        <strain evidence="3">NIOZ-UU100</strain>
    </source>
</reference>
<dbReference type="InterPro" id="IPR036869">
    <property type="entry name" value="J_dom_sf"/>
</dbReference>